<feature type="binding site" evidence="8">
    <location>
        <position position="311"/>
    </location>
    <ligand>
        <name>Zn(2+)</name>
        <dbReference type="ChEBI" id="CHEBI:29105"/>
        <label>2</label>
    </ligand>
</feature>
<comment type="similarity">
    <text evidence="1 6">Belongs to the peptidase M42 family.</text>
</comment>
<gene>
    <name evidence="9" type="ORF">HMPREF1705_03733</name>
</gene>
<dbReference type="SUPFAM" id="SSF101821">
    <property type="entry name" value="Aminopeptidase/glucanase lid domain"/>
    <property type="match status" value="1"/>
</dbReference>
<protein>
    <submittedName>
        <fullName evidence="9">M42 glutamyl aminopeptidase</fullName>
    </submittedName>
</protein>
<dbReference type="Proteomes" id="UP000005273">
    <property type="component" value="Unassembled WGS sequence"/>
</dbReference>
<feature type="binding site" evidence="8">
    <location>
        <position position="173"/>
    </location>
    <ligand>
        <name>Zn(2+)</name>
        <dbReference type="ChEBI" id="CHEBI:29105"/>
        <label>1</label>
    </ligand>
</feature>
<feature type="binding site" evidence="8">
    <location>
        <position position="228"/>
    </location>
    <ligand>
        <name>Zn(2+)</name>
        <dbReference type="ChEBI" id="CHEBI:29105"/>
        <label>1</label>
    </ligand>
</feature>
<evidence type="ECO:0000256" key="1">
    <source>
        <dbReference type="ARBA" id="ARBA00006272"/>
    </source>
</evidence>
<dbReference type="Gene3D" id="3.40.630.10">
    <property type="entry name" value="Zn peptidases"/>
    <property type="match status" value="1"/>
</dbReference>
<accession>A0A0T5XDS0</accession>
<dbReference type="InterPro" id="IPR023367">
    <property type="entry name" value="Peptidase_M42_dom2"/>
</dbReference>
<dbReference type="PANTHER" id="PTHR32481">
    <property type="entry name" value="AMINOPEPTIDASE"/>
    <property type="match status" value="1"/>
</dbReference>
<comment type="cofactor">
    <cofactor evidence="8">
        <name>a divalent metal cation</name>
        <dbReference type="ChEBI" id="CHEBI:60240"/>
    </cofactor>
    <text evidence="8">Binds 2 divalent metal cations per subunit.</text>
</comment>
<dbReference type="PANTHER" id="PTHR32481:SF6">
    <property type="entry name" value="ENDOGLUCANASE"/>
    <property type="match status" value="1"/>
</dbReference>
<reference evidence="10" key="1">
    <citation type="submission" date="2012-09" db="EMBL/GenBank/DDBJ databases">
        <authorList>
            <person name="Weinstock G."/>
            <person name="Sodergren E."/>
            <person name="Clifton S."/>
            <person name="Fulton L."/>
            <person name="Fulton B."/>
            <person name="Courtney L."/>
            <person name="Fronick C."/>
            <person name="Harrison M."/>
            <person name="Strong C."/>
            <person name="Farmer C."/>
            <person name="Delehaunty K."/>
            <person name="Markovic C."/>
            <person name="Hall O."/>
            <person name="Minx P."/>
            <person name="Tomlinson C."/>
            <person name="Mitreva M."/>
            <person name="Nelson J."/>
            <person name="Hou S."/>
            <person name="Wollam A."/>
            <person name="Pepin K.H."/>
            <person name="Johnson M."/>
            <person name="Bhonagiri V."/>
            <person name="Nash W.E."/>
            <person name="Suruliraj S."/>
            <person name="Warren W."/>
            <person name="Chinwalla A."/>
            <person name="Mardis E.R."/>
            <person name="Wilson R.K."/>
        </authorList>
    </citation>
    <scope>NUCLEOTIDE SEQUENCE [LARGE SCALE GENOMIC DNA]</scope>
    <source>
        <strain evidence="10">OS1</strain>
    </source>
</reference>
<dbReference type="Gene3D" id="2.40.30.40">
    <property type="entry name" value="Peptidase M42, domain 2"/>
    <property type="match status" value="1"/>
</dbReference>
<dbReference type="InterPro" id="IPR051464">
    <property type="entry name" value="Peptidase_M42_aminopept"/>
</dbReference>
<dbReference type="GO" id="GO:0004177">
    <property type="term" value="F:aminopeptidase activity"/>
    <property type="evidence" value="ECO:0007669"/>
    <property type="project" value="UniProtKB-UniRule"/>
</dbReference>
<dbReference type="SUPFAM" id="SSF53187">
    <property type="entry name" value="Zn-dependent exopeptidases"/>
    <property type="match status" value="1"/>
</dbReference>
<feature type="active site" description="Proton acceptor" evidence="7">
    <location>
        <position position="205"/>
    </location>
</feature>
<dbReference type="EMBL" id="ACJX03000001">
    <property type="protein sequence ID" value="KRT36449.1"/>
    <property type="molecule type" value="Genomic_DNA"/>
</dbReference>
<keyword evidence="2 9" id="KW-0031">Aminopeptidase</keyword>
<dbReference type="GO" id="GO:0006508">
    <property type="term" value="P:proteolysis"/>
    <property type="evidence" value="ECO:0007669"/>
    <property type="project" value="UniProtKB-KW"/>
</dbReference>
<evidence type="ECO:0000256" key="3">
    <source>
        <dbReference type="ARBA" id="ARBA00022670"/>
    </source>
</evidence>
<evidence type="ECO:0000313" key="10">
    <source>
        <dbReference type="Proteomes" id="UP000005273"/>
    </source>
</evidence>
<feature type="binding site" evidence="8">
    <location>
        <position position="173"/>
    </location>
    <ligand>
        <name>Zn(2+)</name>
        <dbReference type="ChEBI" id="CHEBI:29105"/>
        <label>2</label>
    </ligand>
</feature>
<comment type="caution">
    <text evidence="9">The sequence shown here is derived from an EMBL/GenBank/DDBJ whole genome shotgun (WGS) entry which is preliminary data.</text>
</comment>
<feature type="binding site" evidence="8">
    <location>
        <position position="206"/>
    </location>
    <ligand>
        <name>Zn(2+)</name>
        <dbReference type="ChEBI" id="CHEBI:29105"/>
        <label>2</label>
    </ligand>
</feature>
<feature type="binding site" evidence="8">
    <location>
        <position position="65"/>
    </location>
    <ligand>
        <name>Zn(2+)</name>
        <dbReference type="ChEBI" id="CHEBI:29105"/>
        <label>1</label>
    </ligand>
</feature>
<evidence type="ECO:0000256" key="7">
    <source>
        <dbReference type="PIRSR" id="PIRSR001123-1"/>
    </source>
</evidence>
<organism evidence="9 10">
    <name type="scientific">Acetomicrobium hydrogeniformans ATCC BAA-1850</name>
    <dbReference type="NCBI Taxonomy" id="592015"/>
    <lineage>
        <taxon>Bacteria</taxon>
        <taxon>Thermotogati</taxon>
        <taxon>Synergistota</taxon>
        <taxon>Synergistia</taxon>
        <taxon>Synergistales</taxon>
        <taxon>Acetomicrobiaceae</taxon>
        <taxon>Acetomicrobium</taxon>
    </lineage>
</organism>
<dbReference type="InterPro" id="IPR008007">
    <property type="entry name" value="Peptidase_M42"/>
</dbReference>
<sequence length="337" mass="36540">MSLDTVSLLKCLSSADSPSGYEDEVLKVIEENIKLYVDSVRKHRMNALIAAKKGQNGKKLGIFAHADEIGFVVAKLEERGFLRVEPIGGIDPKVVISQRMKIFTKQGVATGVVGFLPPHLQKDDQKDKVPDYNDIYVDVSCSPLSETVSVGDICVIEGRCASLGDRFSGKALDNRASCAALILAASELETIKNRADVYFIFSSQEEIAGPGAVSVAYELGLDEAIVVDVTHGNERIPQMPPIKISEGPVLAVGPVINREFYKALCDVAKRHGVRTQIEPTPGRSHTDTDEVQLTRSGIKTALVSIPLMYMHTPVELVDPSDVEETARLLALASTVNL</sequence>
<dbReference type="AlphaFoldDB" id="A0A0T5XDS0"/>
<dbReference type="RefSeq" id="WP_009200868.1">
    <property type="nucleotide sequence ID" value="NZ_ACJX03000001.1"/>
</dbReference>
<name>A0A0T5XDS0_9BACT</name>
<keyword evidence="10" id="KW-1185">Reference proteome</keyword>
<keyword evidence="5" id="KW-0378">Hydrolase</keyword>
<evidence type="ECO:0000256" key="2">
    <source>
        <dbReference type="ARBA" id="ARBA00022438"/>
    </source>
</evidence>
<proteinExistence type="inferred from homology"/>
<evidence type="ECO:0000256" key="8">
    <source>
        <dbReference type="PIRSR" id="PIRSR001123-2"/>
    </source>
</evidence>
<evidence type="ECO:0000256" key="6">
    <source>
        <dbReference type="PIRNR" id="PIRNR001123"/>
    </source>
</evidence>
<keyword evidence="4 8" id="KW-0479">Metal-binding</keyword>
<dbReference type="PIRSF" id="PIRSF001123">
    <property type="entry name" value="PepA_GA"/>
    <property type="match status" value="1"/>
</dbReference>
<evidence type="ECO:0000256" key="5">
    <source>
        <dbReference type="ARBA" id="ARBA00022801"/>
    </source>
</evidence>
<dbReference type="GO" id="GO:0046872">
    <property type="term" value="F:metal ion binding"/>
    <property type="evidence" value="ECO:0007669"/>
    <property type="project" value="UniProtKB-UniRule"/>
</dbReference>
<evidence type="ECO:0000256" key="4">
    <source>
        <dbReference type="ARBA" id="ARBA00022723"/>
    </source>
</evidence>
<evidence type="ECO:0000313" key="9">
    <source>
        <dbReference type="EMBL" id="KRT36449.1"/>
    </source>
</evidence>
<dbReference type="STRING" id="592015.HMPREF1705_03733"/>
<keyword evidence="3" id="KW-0645">Protease</keyword>
<dbReference type="eggNOG" id="COG1363">
    <property type="taxonomic scope" value="Bacteria"/>
</dbReference>
<dbReference type="Pfam" id="PF05343">
    <property type="entry name" value="Peptidase_M42"/>
    <property type="match status" value="1"/>
</dbReference>